<reference evidence="2 3" key="1">
    <citation type="journal article" date="2015" name="BMC Genomics">
        <title>Insights from the genome of Ophiocordyceps polyrhachis-furcata to pathogenicity and host specificity in insect fungi.</title>
        <authorList>
            <person name="Wichadakul D."/>
            <person name="Kobmoo N."/>
            <person name="Ingsriswang S."/>
            <person name="Tangphatsornruang S."/>
            <person name="Chantasingh D."/>
            <person name="Luangsa-ard J.J."/>
            <person name="Eurwilaichitr L."/>
        </authorList>
    </citation>
    <scope>NUCLEOTIDE SEQUENCE [LARGE SCALE GENOMIC DNA]</scope>
    <source>
        <strain evidence="2 3">BCC 54312</strain>
    </source>
</reference>
<feature type="compositionally biased region" description="Basic and acidic residues" evidence="1">
    <location>
        <begin position="981"/>
        <end position="999"/>
    </location>
</feature>
<feature type="region of interest" description="Disordered" evidence="1">
    <location>
        <begin position="973"/>
        <end position="1042"/>
    </location>
</feature>
<feature type="compositionally biased region" description="Basic residues" evidence="1">
    <location>
        <begin position="56"/>
        <end position="65"/>
    </location>
</feature>
<dbReference type="OrthoDB" id="3340520at2759"/>
<accession>A0A367L3K8</accession>
<dbReference type="InterPro" id="IPR010775">
    <property type="entry name" value="DUF1365"/>
</dbReference>
<comment type="caution">
    <text evidence="2">The sequence shown here is derived from an EMBL/GenBank/DDBJ whole genome shotgun (WGS) entry which is preliminary data.</text>
</comment>
<evidence type="ECO:0000313" key="3">
    <source>
        <dbReference type="Proteomes" id="UP000253664"/>
    </source>
</evidence>
<dbReference type="AlphaFoldDB" id="A0A367L3K8"/>
<dbReference type="PANTHER" id="PTHR33973:SF4">
    <property type="entry name" value="OS07G0153300 PROTEIN"/>
    <property type="match status" value="1"/>
</dbReference>
<name>A0A367L3K8_9HYPO</name>
<evidence type="ECO:0000313" key="2">
    <source>
        <dbReference type="EMBL" id="RCI09010.1"/>
    </source>
</evidence>
<keyword evidence="3" id="KW-1185">Reference proteome</keyword>
<dbReference type="EMBL" id="LKCN02000017">
    <property type="protein sequence ID" value="RCI09010.1"/>
    <property type="molecule type" value="Genomic_DNA"/>
</dbReference>
<gene>
    <name evidence="2" type="ORF">L249_5091</name>
</gene>
<sequence length="1042" mass="116557">MAKRKLFHPKRLPPEFWDGLSKTFFTRNALRELDRRNAQRQEELERIQKQKQTSKAPRRSRRLRTREKTVPTVHQVLAQFSPSSLKGLKKSATHGGPDLTELRGYSMPPSSDNLQSLEDGKRKQKNSETTSSPSTGPFDLNFEQHLVDNSIYPHKHRYPAGHRPPRPANLDEIRFALAQPRLMDSPLETSDKKYKEFYQTDAAARTKSRVITAVLPMLEGGFSGYKDCVGRAKPFVNLHHLTDGTLLPANPDIHYGARPELLAGKIRQTLSSQIVPTQSDGPVASNYFVVARGPRGSAAIAQRQLCYDMALGERGQIALLSHGQPQLYYNHCAHTLGFTYQSGAVRMYAMHALEPLTDTSAPEYIMTLVDTYTMSGNARTFREGIRAFRNAKDWAQEQRDMIIAHANQQHARMHPLTPAAEESVVEEEMWSVKNMSSVGMDDDGALQLNSTTYLSVHLTHFRPPLQTMDDRPGQAGSYLVDDNLLSIAALSVAVLCGIFPTNWVDLLFVFLAFLCLGPTAGPYSSTSLIIKSLLPASLVPVLLYALYSAAAPSSGSADDPAWTGPGRPYLIPCRTTHRRLFPEKHSFSYSYLVVGVPVGFAGNIKGIVSAGLPRWRRRAWFDVDAADYLQRGFGEVGMRGKLDDFLRSQNVDPSDYPHAYLVTAARFLGYHFNPVSFWYLYSADKVLAAMVVEVNNTFGERRPYLVLRDLEADEQVSRIEASWPKDFHVSPFNSRKGTWSVLANDPLGAGMEGFGRLDVTIRLRSSKGHAKIVARLFSEGECVDPSRMSAVQRAAFVASWFWVGFVTLPRIVREAAALYFARGLRVWYRPEPLRDSLGRLADGVETDLERVFRRYLQFLVGESSCLSVTYEPSGIADVAAQVYTSSAGAERLEIRVLTPVFYSRFVQYDDGLEAMLCEMTESGTVWVDKPRLLPALFPSREERSGQQSWSRTGFKDGACFTLIKKLRRRPVPPAVSTLPTMEEKSNFRYNGRPEGDDMTKAGQCAARQTDSRHAAADENPSPDADNEHGTDIKVKPWVASYS</sequence>
<protein>
    <submittedName>
        <fullName evidence="2">Uncharacterized protein</fullName>
    </submittedName>
</protein>
<dbReference type="PANTHER" id="PTHR33973">
    <property type="entry name" value="OS07G0153300 PROTEIN"/>
    <property type="match status" value="1"/>
</dbReference>
<evidence type="ECO:0000256" key="1">
    <source>
        <dbReference type="SAM" id="MobiDB-lite"/>
    </source>
</evidence>
<dbReference type="Pfam" id="PF07103">
    <property type="entry name" value="DUF1365"/>
    <property type="match status" value="1"/>
</dbReference>
<feature type="compositionally biased region" description="Basic and acidic residues" evidence="1">
    <location>
        <begin position="1025"/>
        <end position="1034"/>
    </location>
</feature>
<dbReference type="Proteomes" id="UP000253664">
    <property type="component" value="Unassembled WGS sequence"/>
</dbReference>
<proteinExistence type="predicted"/>
<organism evidence="2 3">
    <name type="scientific">Ophiocordyceps polyrhachis-furcata BCC 54312</name>
    <dbReference type="NCBI Taxonomy" id="1330021"/>
    <lineage>
        <taxon>Eukaryota</taxon>
        <taxon>Fungi</taxon>
        <taxon>Dikarya</taxon>
        <taxon>Ascomycota</taxon>
        <taxon>Pezizomycotina</taxon>
        <taxon>Sordariomycetes</taxon>
        <taxon>Hypocreomycetidae</taxon>
        <taxon>Hypocreales</taxon>
        <taxon>Ophiocordycipitaceae</taxon>
        <taxon>Ophiocordyceps</taxon>
    </lineage>
</organism>
<feature type="region of interest" description="Disordered" evidence="1">
    <location>
        <begin position="40"/>
        <end position="140"/>
    </location>
</feature>